<accession>A0AAW1UG98</accession>
<proteinExistence type="predicted"/>
<dbReference type="EMBL" id="JARQZJ010000063">
    <property type="protein sequence ID" value="KAK9880080.1"/>
    <property type="molecule type" value="Genomic_DNA"/>
</dbReference>
<keyword evidence="2" id="KW-1185">Reference proteome</keyword>
<dbReference type="Proteomes" id="UP001431783">
    <property type="component" value="Unassembled WGS sequence"/>
</dbReference>
<comment type="caution">
    <text evidence="1">The sequence shown here is derived from an EMBL/GenBank/DDBJ whole genome shotgun (WGS) entry which is preliminary data.</text>
</comment>
<organism evidence="1 2">
    <name type="scientific">Henosepilachna vigintioctopunctata</name>
    <dbReference type="NCBI Taxonomy" id="420089"/>
    <lineage>
        <taxon>Eukaryota</taxon>
        <taxon>Metazoa</taxon>
        <taxon>Ecdysozoa</taxon>
        <taxon>Arthropoda</taxon>
        <taxon>Hexapoda</taxon>
        <taxon>Insecta</taxon>
        <taxon>Pterygota</taxon>
        <taxon>Neoptera</taxon>
        <taxon>Endopterygota</taxon>
        <taxon>Coleoptera</taxon>
        <taxon>Polyphaga</taxon>
        <taxon>Cucujiformia</taxon>
        <taxon>Coccinelloidea</taxon>
        <taxon>Coccinellidae</taxon>
        <taxon>Epilachninae</taxon>
        <taxon>Epilachnini</taxon>
        <taxon>Henosepilachna</taxon>
    </lineage>
</organism>
<dbReference type="AlphaFoldDB" id="A0AAW1UG98"/>
<evidence type="ECO:0000313" key="1">
    <source>
        <dbReference type="EMBL" id="KAK9880080.1"/>
    </source>
</evidence>
<sequence length="142" mass="16491">MEQQKIVASYSLVDIADDEKQNRWNFLNLVLLLSKYDPITKPCEHMFKTRDRQTNPKHSASVWFFARMLELKIELQLRKVGASTSSTEAKDSSGLLESTRVIITNHLIIYLMHILWVDISSEITSDQEKLKPYYPVSSYVKP</sequence>
<protein>
    <submittedName>
        <fullName evidence="1">Uncharacterized protein</fullName>
    </submittedName>
</protein>
<name>A0AAW1UG98_9CUCU</name>
<evidence type="ECO:0000313" key="2">
    <source>
        <dbReference type="Proteomes" id="UP001431783"/>
    </source>
</evidence>
<reference evidence="1 2" key="1">
    <citation type="submission" date="2023-03" db="EMBL/GenBank/DDBJ databases">
        <title>Genome insight into feeding habits of ladybird beetles.</title>
        <authorList>
            <person name="Li H.-S."/>
            <person name="Huang Y.-H."/>
            <person name="Pang H."/>
        </authorList>
    </citation>
    <scope>NUCLEOTIDE SEQUENCE [LARGE SCALE GENOMIC DNA]</scope>
    <source>
        <strain evidence="1">SYSU_2023b</strain>
        <tissue evidence="1">Whole body</tissue>
    </source>
</reference>
<gene>
    <name evidence="1" type="ORF">WA026_008596</name>
</gene>